<dbReference type="InterPro" id="IPR010400">
    <property type="entry name" value="PITH_dom"/>
</dbReference>
<dbReference type="EMBL" id="AUWU02000004">
    <property type="protein sequence ID" value="KAH0573883.1"/>
    <property type="molecule type" value="Genomic_DNA"/>
</dbReference>
<dbReference type="Gene3D" id="2.60.120.470">
    <property type="entry name" value="PITH domain"/>
    <property type="match status" value="1"/>
</dbReference>
<gene>
    <name evidence="2" type="ORF">SS50377_13578</name>
    <name evidence="3" type="ORF">SS50377_23818</name>
</gene>
<dbReference type="AlphaFoldDB" id="V6LP94"/>
<reference evidence="2 3" key="1">
    <citation type="journal article" date="2014" name="PLoS Genet.">
        <title>The Genome of Spironucleus salmonicida Highlights a Fish Pathogen Adapted to Fluctuating Environments.</title>
        <authorList>
            <person name="Xu F."/>
            <person name="Jerlstrom-Hultqvist J."/>
            <person name="Einarsson E."/>
            <person name="Astvaldsson A."/>
            <person name="Svard S.G."/>
            <person name="Andersson J.O."/>
        </authorList>
    </citation>
    <scope>NUCLEOTIDE SEQUENCE</scope>
    <source>
        <strain evidence="3">ATCC 50377</strain>
    </source>
</reference>
<feature type="domain" description="PITH" evidence="1">
    <location>
        <begin position="1"/>
        <end position="154"/>
    </location>
</feature>
<sequence>MTQNLLNDKVLVQSSTALNTNSSIGDILSCNKQIKSDADPEVLLQITFPGNAKIVQINVIAHNEEARPTQIYISNGHVGFDAAKLTKVAATLNYVKDVASFKISSTLLKPNSQFSIFFSENQDDSEETIFDGIELLGKLSDDLDTRGKNLKPPC</sequence>
<evidence type="ECO:0000259" key="1">
    <source>
        <dbReference type="PROSITE" id="PS51532"/>
    </source>
</evidence>
<dbReference type="InterPro" id="IPR008979">
    <property type="entry name" value="Galactose-bd-like_sf"/>
</dbReference>
<dbReference type="GO" id="GO:0005737">
    <property type="term" value="C:cytoplasm"/>
    <property type="evidence" value="ECO:0007669"/>
    <property type="project" value="UniProtKB-ARBA"/>
</dbReference>
<dbReference type="Proteomes" id="UP000018208">
    <property type="component" value="Unassembled WGS sequence"/>
</dbReference>
<protein>
    <submittedName>
        <fullName evidence="2">C-terminal proteasome-interacting domain of thiored-containing protein</fullName>
    </submittedName>
</protein>
<dbReference type="PROSITE" id="PS51532">
    <property type="entry name" value="PITH"/>
    <property type="match status" value="1"/>
</dbReference>
<reference evidence="3" key="2">
    <citation type="submission" date="2020-12" db="EMBL/GenBank/DDBJ databases">
        <title>New Spironucleus salmonicida genome in near-complete chromosomes.</title>
        <authorList>
            <person name="Xu F."/>
            <person name="Kurt Z."/>
            <person name="Jimenez-Gonzalez A."/>
            <person name="Astvaldsson A."/>
            <person name="Andersson J.O."/>
            <person name="Svard S.G."/>
        </authorList>
    </citation>
    <scope>NUCLEOTIDE SEQUENCE</scope>
    <source>
        <strain evidence="3">ATCC 50377</strain>
    </source>
</reference>
<name>V6LP94_9EUKA</name>
<evidence type="ECO:0000313" key="2">
    <source>
        <dbReference type="EMBL" id="EST46497.1"/>
    </source>
</evidence>
<dbReference type="InterPro" id="IPR037047">
    <property type="entry name" value="PITH_dom_sf"/>
</dbReference>
<evidence type="ECO:0000313" key="3">
    <source>
        <dbReference type="EMBL" id="KAH0573883.1"/>
    </source>
</evidence>
<keyword evidence="4" id="KW-1185">Reference proteome</keyword>
<dbReference type="EMBL" id="KI546074">
    <property type="protein sequence ID" value="EST46497.1"/>
    <property type="molecule type" value="Genomic_DNA"/>
</dbReference>
<dbReference type="VEuPathDB" id="GiardiaDB:SS50377_23818"/>
<accession>V6LP94</accession>
<dbReference type="Pfam" id="PF06201">
    <property type="entry name" value="PITH"/>
    <property type="match status" value="1"/>
</dbReference>
<evidence type="ECO:0000313" key="4">
    <source>
        <dbReference type="Proteomes" id="UP000018208"/>
    </source>
</evidence>
<dbReference type="SUPFAM" id="SSF49785">
    <property type="entry name" value="Galactose-binding domain-like"/>
    <property type="match status" value="1"/>
</dbReference>
<organism evidence="2">
    <name type="scientific">Spironucleus salmonicida</name>
    <dbReference type="NCBI Taxonomy" id="348837"/>
    <lineage>
        <taxon>Eukaryota</taxon>
        <taxon>Metamonada</taxon>
        <taxon>Diplomonadida</taxon>
        <taxon>Hexamitidae</taxon>
        <taxon>Hexamitinae</taxon>
        <taxon>Spironucleus</taxon>
    </lineage>
</organism>
<dbReference type="OrthoDB" id="10263751at2759"/>
<proteinExistence type="predicted"/>
<keyword evidence="2" id="KW-0647">Proteasome</keyword>
<dbReference type="GO" id="GO:0000502">
    <property type="term" value="C:proteasome complex"/>
    <property type="evidence" value="ECO:0007669"/>
    <property type="project" value="UniProtKB-KW"/>
</dbReference>